<sequence length="250" mass="27331">MAEGRNAGTRVPSAVVLSAEGANELPSAEPEWEHLAAPTGISSPTPLEMLAGHGVEAVAKEAMRPCARESPRILAATEILESEDDTPPVEEEVQSMRGTPTGVLCEHVDQCALARKLQKAALKLRDEMVANARCEIDELRVKRAAAELQLAEIEGHNRRPADRTREELVARVGRCLRGYAHREVATRERVTLRELEMRATALMAGDGRSRRWVAKWLEAFLFRSQDAVANLEAEVIAEGLIAVGGCQADR</sequence>
<proteinExistence type="predicted"/>
<keyword evidence="1" id="KW-0175">Coiled coil</keyword>
<evidence type="ECO:0000313" key="2">
    <source>
        <dbReference type="EMBL" id="OAE25394.1"/>
    </source>
</evidence>
<dbReference type="Proteomes" id="UP000077202">
    <property type="component" value="Unassembled WGS sequence"/>
</dbReference>
<accession>A0A176VX50</accession>
<organism evidence="2 3">
    <name type="scientific">Marchantia polymorpha subsp. ruderalis</name>
    <dbReference type="NCBI Taxonomy" id="1480154"/>
    <lineage>
        <taxon>Eukaryota</taxon>
        <taxon>Viridiplantae</taxon>
        <taxon>Streptophyta</taxon>
        <taxon>Embryophyta</taxon>
        <taxon>Marchantiophyta</taxon>
        <taxon>Marchantiopsida</taxon>
        <taxon>Marchantiidae</taxon>
        <taxon>Marchantiales</taxon>
        <taxon>Marchantiaceae</taxon>
        <taxon>Marchantia</taxon>
    </lineage>
</organism>
<keyword evidence="3" id="KW-1185">Reference proteome</keyword>
<name>A0A176VX50_MARPO</name>
<dbReference type="EMBL" id="LVLJ01002341">
    <property type="protein sequence ID" value="OAE25394.1"/>
    <property type="molecule type" value="Genomic_DNA"/>
</dbReference>
<evidence type="ECO:0000256" key="1">
    <source>
        <dbReference type="SAM" id="Coils"/>
    </source>
</evidence>
<dbReference type="AlphaFoldDB" id="A0A176VX50"/>
<protein>
    <submittedName>
        <fullName evidence="2">Uncharacterized protein</fullName>
    </submittedName>
</protein>
<feature type="coiled-coil region" evidence="1">
    <location>
        <begin position="129"/>
        <end position="156"/>
    </location>
</feature>
<reference evidence="2" key="1">
    <citation type="submission" date="2016-03" db="EMBL/GenBank/DDBJ databases">
        <title>Mechanisms controlling the formation of the plant cell surface in tip-growing cells are functionally conserved among land plants.</title>
        <authorList>
            <person name="Honkanen S."/>
            <person name="Jones V.A."/>
            <person name="Morieri G."/>
            <person name="Champion C."/>
            <person name="Hetherington A.J."/>
            <person name="Kelly S."/>
            <person name="Saint-Marcoux D."/>
            <person name="Proust H."/>
            <person name="Prescott H."/>
            <person name="Dolan L."/>
        </authorList>
    </citation>
    <scope>NUCLEOTIDE SEQUENCE [LARGE SCALE GENOMIC DNA]</scope>
    <source>
        <tissue evidence="2">Whole gametophyte</tissue>
    </source>
</reference>
<gene>
    <name evidence="2" type="ORF">AXG93_4620s2090</name>
</gene>
<evidence type="ECO:0000313" key="3">
    <source>
        <dbReference type="Proteomes" id="UP000077202"/>
    </source>
</evidence>
<comment type="caution">
    <text evidence="2">The sequence shown here is derived from an EMBL/GenBank/DDBJ whole genome shotgun (WGS) entry which is preliminary data.</text>
</comment>